<proteinExistence type="inferred from homology"/>
<dbReference type="GO" id="GO:0016861">
    <property type="term" value="F:intramolecular oxidoreductase activity, interconverting aldoses and ketoses"/>
    <property type="evidence" value="ECO:0007669"/>
    <property type="project" value="UniProtKB-ARBA"/>
</dbReference>
<sequence length="158" mass="17661">MISLLIESQALDFVVTGCSSGQGMMLACNSLPGLYCGFVQTPQDAFLFGRINNGNVVSLPLGLTVGWCGELNLEYTLEKLFDGEFGVGYPQTDAVRKQQEAAQLTIIGQITKKRFLEIIDEIDESLIRKVVNRKVFYQYLDENGKNRALVDRLQNFID</sequence>
<dbReference type="PANTHER" id="PTHR30345">
    <property type="entry name" value="RIBOSE-5-PHOSPHATE ISOMERASE B"/>
    <property type="match status" value="1"/>
</dbReference>
<protein>
    <submittedName>
        <fullName evidence="4">Ribose/galactose Isomerase</fullName>
    </submittedName>
</protein>
<evidence type="ECO:0000256" key="3">
    <source>
        <dbReference type="ARBA" id="ARBA00023235"/>
    </source>
</evidence>
<dbReference type="InterPro" id="IPR003500">
    <property type="entry name" value="RpiB_LacA_LacB"/>
</dbReference>
<reference evidence="4 5" key="1">
    <citation type="submission" date="2018-06" db="EMBL/GenBank/DDBJ databases">
        <authorList>
            <consortium name="Pathogen Informatics"/>
            <person name="Doyle S."/>
        </authorList>
    </citation>
    <scope>NUCLEOTIDE SEQUENCE [LARGE SCALE GENOMIC DNA]</scope>
    <source>
        <strain evidence="4 5">NCTC12957</strain>
    </source>
</reference>
<dbReference type="InterPro" id="IPR036569">
    <property type="entry name" value="RpiB_LacA_LacB_sf"/>
</dbReference>
<evidence type="ECO:0000256" key="1">
    <source>
        <dbReference type="ARBA" id="ARBA00008754"/>
    </source>
</evidence>
<dbReference type="SUPFAM" id="SSF89623">
    <property type="entry name" value="Ribose/Galactose isomerase RpiB/AlsB"/>
    <property type="match status" value="1"/>
</dbReference>
<dbReference type="Proteomes" id="UP000255213">
    <property type="component" value="Unassembled WGS sequence"/>
</dbReference>
<dbReference type="AlphaFoldDB" id="A0A380ICP1"/>
<gene>
    <name evidence="4" type="ORF">NCTC12957_00375</name>
</gene>
<evidence type="ECO:0000256" key="2">
    <source>
        <dbReference type="ARBA" id="ARBA00022736"/>
    </source>
</evidence>
<dbReference type="Gene3D" id="3.40.1400.10">
    <property type="entry name" value="Sugar-phosphate isomerase, RpiB/LacA/LacB"/>
    <property type="match status" value="1"/>
</dbReference>
<keyword evidence="2" id="KW-0423">Lactose metabolism</keyword>
<keyword evidence="3 4" id="KW-0413">Isomerase</keyword>
<dbReference type="Pfam" id="PF02502">
    <property type="entry name" value="LacAB_rpiB"/>
    <property type="match status" value="1"/>
</dbReference>
<dbReference type="NCBIfam" id="NF006753">
    <property type="entry name" value="PRK09273.1"/>
    <property type="match status" value="1"/>
</dbReference>
<accession>A0A380ICP1</accession>
<dbReference type="EMBL" id="UHEN01000001">
    <property type="protein sequence ID" value="SUN06011.1"/>
    <property type="molecule type" value="Genomic_DNA"/>
</dbReference>
<dbReference type="PANTHER" id="PTHR30345:SF6">
    <property type="entry name" value="RIBOSE 5-PHOSPHATE ISOMERASE"/>
    <property type="match status" value="1"/>
</dbReference>
<evidence type="ECO:0000313" key="4">
    <source>
        <dbReference type="EMBL" id="SUN06011.1"/>
    </source>
</evidence>
<comment type="similarity">
    <text evidence="1">Belongs to the LacAB/RpiB family.</text>
</comment>
<organism evidence="4 5">
    <name type="scientific">Streptococcus acidominimus</name>
    <dbReference type="NCBI Taxonomy" id="1326"/>
    <lineage>
        <taxon>Bacteria</taxon>
        <taxon>Bacillati</taxon>
        <taxon>Bacillota</taxon>
        <taxon>Bacilli</taxon>
        <taxon>Lactobacillales</taxon>
        <taxon>Streptococcaceae</taxon>
        <taxon>Streptococcus</taxon>
    </lineage>
</organism>
<evidence type="ECO:0000313" key="5">
    <source>
        <dbReference type="Proteomes" id="UP000255213"/>
    </source>
</evidence>
<name>A0A380ICP1_STRAI</name>
<dbReference type="GO" id="GO:0005988">
    <property type="term" value="P:lactose metabolic process"/>
    <property type="evidence" value="ECO:0007669"/>
    <property type="project" value="UniProtKB-KW"/>
</dbReference>